<dbReference type="RefSeq" id="XP_007767764.1">
    <property type="nucleotide sequence ID" value="XM_007769574.1"/>
</dbReference>
<proteinExistence type="predicted"/>
<keyword evidence="2" id="KW-0812">Transmembrane</keyword>
<keyword evidence="2" id="KW-0472">Membrane</keyword>
<accession>A0A5M3MTP3</accession>
<evidence type="ECO:0000256" key="1">
    <source>
        <dbReference type="SAM" id="MobiDB-lite"/>
    </source>
</evidence>
<dbReference type="Proteomes" id="UP000053558">
    <property type="component" value="Unassembled WGS sequence"/>
</dbReference>
<sequence length="507" mass="54909">MSQNMPVIPAPILASASSGSDPAGPALPMLHPTAKTMLIVSSVILLCVVVPGIAYIWWDRRRKRQLIILSGSGSSSSVLEGSSLYHSPRNRKGSRVFACGSDDSLDIQKRDSDGWWGKLLARRWTWNHDTSGRGEVRPSTLNEKKTDGMDPYTHFVLGDWYERYCLRGETPPPRSGDAQRCPSPPLSVPAPASVSRPRSGSESGSPRIRSVTINMEGTRYTNKANEDAVFTSASEMPVPSLLLQAPSTNDFNETAFYDTNTSSDSASLESMDPSCSFARLRVSTSTDLGFTLASVGSTNRLTDFLAPSGRTSRPTRTLSKRFSRAELSVDITDWAADAEETTTWGEAVDSTPDLLSANRNGDEGGESGASFFDDEDFSAGDEDLFVVKSQDVIEEVPRRRESCSGSGTLPASPPKSVYSSRASSRSSSGSSSRSSSLDSDDSFAYRRGHQRAHAIVFKFASELLAFLRVRGTRGPLLLEKRVNISAFEGQDAATSVKARGVVDCHMV</sequence>
<evidence type="ECO:0000313" key="4">
    <source>
        <dbReference type="Proteomes" id="UP000053558"/>
    </source>
</evidence>
<feature type="transmembrane region" description="Helical" evidence="2">
    <location>
        <begin position="38"/>
        <end position="58"/>
    </location>
</feature>
<feature type="region of interest" description="Disordered" evidence="1">
    <location>
        <begin position="396"/>
        <end position="441"/>
    </location>
</feature>
<comment type="caution">
    <text evidence="3">The sequence shown here is derived from an EMBL/GenBank/DDBJ whole genome shotgun (WGS) entry which is preliminary data.</text>
</comment>
<feature type="compositionally biased region" description="Low complexity" evidence="1">
    <location>
        <begin position="189"/>
        <end position="209"/>
    </location>
</feature>
<name>A0A5M3MTP3_CONPW</name>
<reference evidence="4" key="1">
    <citation type="journal article" date="2012" name="Science">
        <title>The Paleozoic origin of enzymatic lignin decomposition reconstructed from 31 fungal genomes.</title>
        <authorList>
            <person name="Floudas D."/>
            <person name="Binder M."/>
            <person name="Riley R."/>
            <person name="Barry K."/>
            <person name="Blanchette R.A."/>
            <person name="Henrissat B."/>
            <person name="Martinez A.T."/>
            <person name="Otillar R."/>
            <person name="Spatafora J.W."/>
            <person name="Yadav J.S."/>
            <person name="Aerts A."/>
            <person name="Benoit I."/>
            <person name="Boyd A."/>
            <person name="Carlson A."/>
            <person name="Copeland A."/>
            <person name="Coutinho P.M."/>
            <person name="de Vries R.P."/>
            <person name="Ferreira P."/>
            <person name="Findley K."/>
            <person name="Foster B."/>
            <person name="Gaskell J."/>
            <person name="Glotzer D."/>
            <person name="Gorecki P."/>
            <person name="Heitman J."/>
            <person name="Hesse C."/>
            <person name="Hori C."/>
            <person name="Igarashi K."/>
            <person name="Jurgens J.A."/>
            <person name="Kallen N."/>
            <person name="Kersten P."/>
            <person name="Kohler A."/>
            <person name="Kuees U."/>
            <person name="Kumar T.K.A."/>
            <person name="Kuo A."/>
            <person name="LaButti K."/>
            <person name="Larrondo L.F."/>
            <person name="Lindquist E."/>
            <person name="Ling A."/>
            <person name="Lombard V."/>
            <person name="Lucas S."/>
            <person name="Lundell T."/>
            <person name="Martin R."/>
            <person name="McLaughlin D.J."/>
            <person name="Morgenstern I."/>
            <person name="Morin E."/>
            <person name="Murat C."/>
            <person name="Nagy L.G."/>
            <person name="Nolan M."/>
            <person name="Ohm R.A."/>
            <person name="Patyshakuliyeva A."/>
            <person name="Rokas A."/>
            <person name="Ruiz-Duenas F.J."/>
            <person name="Sabat G."/>
            <person name="Salamov A."/>
            <person name="Samejima M."/>
            <person name="Schmutz J."/>
            <person name="Slot J.C."/>
            <person name="St John F."/>
            <person name="Stenlid J."/>
            <person name="Sun H."/>
            <person name="Sun S."/>
            <person name="Syed K."/>
            <person name="Tsang A."/>
            <person name="Wiebenga A."/>
            <person name="Young D."/>
            <person name="Pisabarro A."/>
            <person name="Eastwood D.C."/>
            <person name="Martin F."/>
            <person name="Cullen D."/>
            <person name="Grigoriev I.V."/>
            <person name="Hibbett D.S."/>
        </authorList>
    </citation>
    <scope>NUCLEOTIDE SEQUENCE [LARGE SCALE GENOMIC DNA]</scope>
    <source>
        <strain evidence="4">RWD-64-598 SS2</strain>
    </source>
</reference>
<organism evidence="3 4">
    <name type="scientific">Coniophora puteana (strain RWD-64-598)</name>
    <name type="common">Brown rot fungus</name>
    <dbReference type="NCBI Taxonomy" id="741705"/>
    <lineage>
        <taxon>Eukaryota</taxon>
        <taxon>Fungi</taxon>
        <taxon>Dikarya</taxon>
        <taxon>Basidiomycota</taxon>
        <taxon>Agaricomycotina</taxon>
        <taxon>Agaricomycetes</taxon>
        <taxon>Agaricomycetidae</taxon>
        <taxon>Boletales</taxon>
        <taxon>Coniophorineae</taxon>
        <taxon>Coniophoraceae</taxon>
        <taxon>Coniophora</taxon>
    </lineage>
</organism>
<dbReference type="KEGG" id="cput:CONPUDRAFT_143526"/>
<dbReference type="GeneID" id="19201856"/>
<feature type="compositionally biased region" description="Low complexity" evidence="1">
    <location>
        <begin position="419"/>
        <end position="437"/>
    </location>
</feature>
<dbReference type="EMBL" id="JH711577">
    <property type="protein sequence ID" value="EIW81911.1"/>
    <property type="molecule type" value="Genomic_DNA"/>
</dbReference>
<protein>
    <submittedName>
        <fullName evidence="3">Uncharacterized protein</fullName>
    </submittedName>
</protein>
<keyword evidence="4" id="KW-1185">Reference proteome</keyword>
<feature type="region of interest" description="Disordered" evidence="1">
    <location>
        <begin position="171"/>
        <end position="209"/>
    </location>
</feature>
<feature type="region of interest" description="Disordered" evidence="1">
    <location>
        <begin position="341"/>
        <end position="372"/>
    </location>
</feature>
<dbReference type="AlphaFoldDB" id="A0A5M3MTP3"/>
<keyword evidence="2" id="KW-1133">Transmembrane helix</keyword>
<evidence type="ECO:0000313" key="3">
    <source>
        <dbReference type="EMBL" id="EIW81911.1"/>
    </source>
</evidence>
<evidence type="ECO:0000256" key="2">
    <source>
        <dbReference type="SAM" id="Phobius"/>
    </source>
</evidence>
<gene>
    <name evidence="3" type="ORF">CONPUDRAFT_143526</name>
</gene>